<dbReference type="InParanoid" id="A0A3N4KPD1"/>
<keyword evidence="2" id="KW-1185">Reference proteome</keyword>
<reference evidence="1 2" key="1">
    <citation type="journal article" date="2018" name="Nat. Ecol. Evol.">
        <title>Pezizomycetes genomes reveal the molecular basis of ectomycorrhizal truffle lifestyle.</title>
        <authorList>
            <person name="Murat C."/>
            <person name="Payen T."/>
            <person name="Noel B."/>
            <person name="Kuo A."/>
            <person name="Morin E."/>
            <person name="Chen J."/>
            <person name="Kohler A."/>
            <person name="Krizsan K."/>
            <person name="Balestrini R."/>
            <person name="Da Silva C."/>
            <person name="Montanini B."/>
            <person name="Hainaut M."/>
            <person name="Levati E."/>
            <person name="Barry K.W."/>
            <person name="Belfiori B."/>
            <person name="Cichocki N."/>
            <person name="Clum A."/>
            <person name="Dockter R.B."/>
            <person name="Fauchery L."/>
            <person name="Guy J."/>
            <person name="Iotti M."/>
            <person name="Le Tacon F."/>
            <person name="Lindquist E.A."/>
            <person name="Lipzen A."/>
            <person name="Malagnac F."/>
            <person name="Mello A."/>
            <person name="Molinier V."/>
            <person name="Miyauchi S."/>
            <person name="Poulain J."/>
            <person name="Riccioni C."/>
            <person name="Rubini A."/>
            <person name="Sitrit Y."/>
            <person name="Splivallo R."/>
            <person name="Traeger S."/>
            <person name="Wang M."/>
            <person name="Zifcakova L."/>
            <person name="Wipf D."/>
            <person name="Zambonelli A."/>
            <person name="Paolocci F."/>
            <person name="Nowrousian M."/>
            <person name="Ottonello S."/>
            <person name="Baldrian P."/>
            <person name="Spatafora J.W."/>
            <person name="Henrissat B."/>
            <person name="Nagy L.G."/>
            <person name="Aury J.M."/>
            <person name="Wincker P."/>
            <person name="Grigoriev I.V."/>
            <person name="Bonfante P."/>
            <person name="Martin F.M."/>
        </authorList>
    </citation>
    <scope>NUCLEOTIDE SEQUENCE [LARGE SCALE GENOMIC DNA]</scope>
    <source>
        <strain evidence="1 2">CCBAS932</strain>
    </source>
</reference>
<evidence type="ECO:0000313" key="1">
    <source>
        <dbReference type="EMBL" id="RPB12464.1"/>
    </source>
</evidence>
<dbReference type="Proteomes" id="UP000277580">
    <property type="component" value="Unassembled WGS sequence"/>
</dbReference>
<accession>A0A3N4KPD1</accession>
<organism evidence="1 2">
    <name type="scientific">Morchella conica CCBAS932</name>
    <dbReference type="NCBI Taxonomy" id="1392247"/>
    <lineage>
        <taxon>Eukaryota</taxon>
        <taxon>Fungi</taxon>
        <taxon>Dikarya</taxon>
        <taxon>Ascomycota</taxon>
        <taxon>Pezizomycotina</taxon>
        <taxon>Pezizomycetes</taxon>
        <taxon>Pezizales</taxon>
        <taxon>Morchellaceae</taxon>
        <taxon>Morchella</taxon>
    </lineage>
</organism>
<evidence type="ECO:0000313" key="2">
    <source>
        <dbReference type="Proteomes" id="UP000277580"/>
    </source>
</evidence>
<dbReference type="STRING" id="1392247.A0A3N4KPD1"/>
<dbReference type="PANTHER" id="PTHR39218">
    <property type="entry name" value="OXIDOREDUCTASE 14 KDA SUBUNIT, PUTATIVE (AFU_ORTHOLOGUE AFUA_1G12110)-RELATED"/>
    <property type="match status" value="1"/>
</dbReference>
<protein>
    <submittedName>
        <fullName evidence="1">NADH2 dehydrogenase 14K chain</fullName>
    </submittedName>
</protein>
<dbReference type="AlphaFoldDB" id="A0A3N4KPD1"/>
<dbReference type="OrthoDB" id="2141050at2759"/>
<proteinExistence type="predicted"/>
<name>A0A3N4KPD1_9PEZI</name>
<sequence length="87" mass="10110">MSKILGWAAFGAAVRWWQLGIEMRPYFSKETLWHYPLYAGITGSFGYWLMNVEERQIKYLNERKEALLEKRRRFAGATGEAPPVVAV</sequence>
<gene>
    <name evidence="1" type="ORF">P167DRAFT_605628</name>
</gene>
<dbReference type="EMBL" id="ML119128">
    <property type="protein sequence ID" value="RPB12464.1"/>
    <property type="molecule type" value="Genomic_DNA"/>
</dbReference>
<dbReference type="PANTHER" id="PTHR39218:SF1">
    <property type="entry name" value="OXIDOREDUCTASE 14 KDA SUBUNIT, PUTATIVE (AFU_ORTHOLOGUE AFUA_1G12110)-RELATED"/>
    <property type="match status" value="1"/>
</dbReference>